<feature type="signal peptide" evidence="1">
    <location>
        <begin position="1"/>
        <end position="19"/>
    </location>
</feature>
<dbReference type="Proteomes" id="UP000309618">
    <property type="component" value="Unassembled WGS sequence"/>
</dbReference>
<dbReference type="AlphaFoldDB" id="A0A4V3Z038"/>
<evidence type="ECO:0000313" key="3">
    <source>
        <dbReference type="Proteomes" id="UP000309618"/>
    </source>
</evidence>
<name>A0A4V3Z038_AERVE</name>
<accession>A0A4V3Z038</accession>
<comment type="caution">
    <text evidence="2">The sequence shown here is derived from an EMBL/GenBank/DDBJ whole genome shotgun (WGS) entry which is preliminary data.</text>
</comment>
<evidence type="ECO:0008006" key="4">
    <source>
        <dbReference type="Google" id="ProtNLM"/>
    </source>
</evidence>
<dbReference type="RefSeq" id="WP_136501784.1">
    <property type="nucleotide sequence ID" value="NZ_SSUX01000008.1"/>
</dbReference>
<sequence length="175" mass="19327">MKGFLLAGVFTLASCGAMAHGKYYEFQGEVSKVSDVSNEQTLASHYASGHARYVVYVDPSEQGFWYSNAGKKLLQKNDSRTRYAFASYSCGNALDLQYLNSDYYFAEEKNTVSLMHTKLTVGRRLDITVNDVQLPTLAVNDAAVGVETFWLSGSPKSMVTSALTLVAIYDRNPCE</sequence>
<organism evidence="2 3">
    <name type="scientific">Aeromonas veronii</name>
    <dbReference type="NCBI Taxonomy" id="654"/>
    <lineage>
        <taxon>Bacteria</taxon>
        <taxon>Pseudomonadati</taxon>
        <taxon>Pseudomonadota</taxon>
        <taxon>Gammaproteobacteria</taxon>
        <taxon>Aeromonadales</taxon>
        <taxon>Aeromonadaceae</taxon>
        <taxon>Aeromonas</taxon>
    </lineage>
</organism>
<protein>
    <recommendedName>
        <fullName evidence="4">Lipoprotein</fullName>
    </recommendedName>
</protein>
<dbReference type="EMBL" id="SSUX01000008">
    <property type="protein sequence ID" value="THJ44962.1"/>
    <property type="molecule type" value="Genomic_DNA"/>
</dbReference>
<proteinExistence type="predicted"/>
<dbReference type="PROSITE" id="PS51257">
    <property type="entry name" value="PROKAR_LIPOPROTEIN"/>
    <property type="match status" value="1"/>
</dbReference>
<feature type="chain" id="PRO_5020820373" description="Lipoprotein" evidence="1">
    <location>
        <begin position="20"/>
        <end position="175"/>
    </location>
</feature>
<reference evidence="2 3" key="1">
    <citation type="submission" date="2019-04" db="EMBL/GenBank/DDBJ databases">
        <title>Comparative genomics of Aeromonas veronii strains pathogenic to fish.</title>
        <authorList>
            <person name="Cascarano M.C."/>
            <person name="Smyrli M."/>
            <person name="Katharios P."/>
        </authorList>
    </citation>
    <scope>NUCLEOTIDE SEQUENCE [LARGE SCALE GENOMIC DNA]</scope>
    <source>
        <strain evidence="2 3">XU1</strain>
    </source>
</reference>
<evidence type="ECO:0000256" key="1">
    <source>
        <dbReference type="SAM" id="SignalP"/>
    </source>
</evidence>
<keyword evidence="1" id="KW-0732">Signal</keyword>
<gene>
    <name evidence="2" type="ORF">E8Q35_12290</name>
</gene>
<evidence type="ECO:0000313" key="2">
    <source>
        <dbReference type="EMBL" id="THJ44962.1"/>
    </source>
</evidence>